<sequence length="532" mass="60151">MGSQQDRSLFNEEMSILESCTDDIASNNYSNSELLPKYKKLVDNYKKLLKFTKKVVKISDAQGKTLKDREYKIKSLLDNSNQGFLSFGKDLLVDEEYSVECIRIFDKKIKKDNIALLLSDNYEQQQYYTNAFSSAFREKSEERLKLLPTRININNRHIDVRYKLIDWLEEDYAILIILTDITEKIKTEAKVKYLSEHDSLTSLYNRFYIDKQIPQIITTANLPISIILADMNGLKLTNDVFGHQKGDELIVSVAKIFRTCCRAKDIIARWGGDEFLIILPATGPSDCQKIVEDINAACREACRDVVDISFSIGTATMAGLNQNITDLFAVAESRMYKNKLLSQKTVRMNIVKKMATVLETRSIIPSGHIIRAKEIAGKFADLLGYGAESIEKNNLMLVATLHDVGKLAIPEDILKKPGPLTPREWEIVKNCSEIGYRMAQSIGEPGVAETILSLRESWDGTGYPNGLKGEQIPYLSRIFAIIDAFDLMTSDRVYRSAISQDEALAEIRSQSGLQFDPTLSNLFCSHFGFDIS</sequence>
<dbReference type="AlphaFoldDB" id="A0A1I2YVK8"/>
<dbReference type="Proteomes" id="UP000199337">
    <property type="component" value="Unassembled WGS sequence"/>
</dbReference>
<evidence type="ECO:0000259" key="2">
    <source>
        <dbReference type="PROSITE" id="PS51832"/>
    </source>
</evidence>
<dbReference type="InterPro" id="IPR037522">
    <property type="entry name" value="HD_GYP_dom"/>
</dbReference>
<accession>A0A1I2YVK8</accession>
<name>A0A1I2YVK8_9FIRM</name>
<dbReference type="Gene3D" id="1.10.3210.10">
    <property type="entry name" value="Hypothetical protein af1432"/>
    <property type="match status" value="1"/>
</dbReference>
<dbReference type="Pfam" id="PF13487">
    <property type="entry name" value="HD_5"/>
    <property type="match status" value="1"/>
</dbReference>
<dbReference type="SMART" id="SM00267">
    <property type="entry name" value="GGDEF"/>
    <property type="match status" value="1"/>
</dbReference>
<dbReference type="InterPro" id="IPR000160">
    <property type="entry name" value="GGDEF_dom"/>
</dbReference>
<dbReference type="SUPFAM" id="SSF109604">
    <property type="entry name" value="HD-domain/PDEase-like"/>
    <property type="match status" value="1"/>
</dbReference>
<dbReference type="Pfam" id="PF00990">
    <property type="entry name" value="GGDEF"/>
    <property type="match status" value="1"/>
</dbReference>
<feature type="domain" description="HD-GYP" evidence="2">
    <location>
        <begin position="343"/>
        <end position="532"/>
    </location>
</feature>
<dbReference type="CDD" id="cd01949">
    <property type="entry name" value="GGDEF"/>
    <property type="match status" value="1"/>
</dbReference>
<dbReference type="OrthoDB" id="9798833at2"/>
<organism evidence="3 4">
    <name type="scientific">Desulfotruncus arcticus DSM 17038</name>
    <dbReference type="NCBI Taxonomy" id="1121424"/>
    <lineage>
        <taxon>Bacteria</taxon>
        <taxon>Bacillati</taxon>
        <taxon>Bacillota</taxon>
        <taxon>Clostridia</taxon>
        <taxon>Eubacteriales</taxon>
        <taxon>Desulfallaceae</taxon>
        <taxon>Desulfotruncus</taxon>
    </lineage>
</organism>
<dbReference type="RefSeq" id="WP_092474959.1">
    <property type="nucleotide sequence ID" value="NZ_FOOX01000023.1"/>
</dbReference>
<dbReference type="InterPro" id="IPR003607">
    <property type="entry name" value="HD/PDEase_dom"/>
</dbReference>
<dbReference type="InterPro" id="IPR052020">
    <property type="entry name" value="Cyclic_di-GMP/3'3'-cGAMP_PDE"/>
</dbReference>
<dbReference type="STRING" id="341036.SAMN05660649_04633"/>
<dbReference type="EMBL" id="FOOX01000023">
    <property type="protein sequence ID" value="SFH29662.1"/>
    <property type="molecule type" value="Genomic_DNA"/>
</dbReference>
<reference evidence="4" key="1">
    <citation type="submission" date="2016-10" db="EMBL/GenBank/DDBJ databases">
        <authorList>
            <person name="Varghese N."/>
            <person name="Submissions S."/>
        </authorList>
    </citation>
    <scope>NUCLEOTIDE SEQUENCE [LARGE SCALE GENOMIC DNA]</scope>
    <source>
        <strain evidence="4">DSM 17038</strain>
    </source>
</reference>
<evidence type="ECO:0000313" key="4">
    <source>
        <dbReference type="Proteomes" id="UP000199337"/>
    </source>
</evidence>
<protein>
    <submittedName>
        <fullName evidence="3">Diguanylate cyclase (GGDEF) domain-containing protein</fullName>
    </submittedName>
</protein>
<dbReference type="PROSITE" id="PS50887">
    <property type="entry name" value="GGDEF"/>
    <property type="match status" value="1"/>
</dbReference>
<gene>
    <name evidence="3" type="ORF">SAMN05660649_04633</name>
</gene>
<dbReference type="InterPro" id="IPR029787">
    <property type="entry name" value="Nucleotide_cyclase"/>
</dbReference>
<dbReference type="PANTHER" id="PTHR45228">
    <property type="entry name" value="CYCLIC DI-GMP PHOSPHODIESTERASE TM_0186-RELATED"/>
    <property type="match status" value="1"/>
</dbReference>
<keyword evidence="4" id="KW-1185">Reference proteome</keyword>
<evidence type="ECO:0000259" key="1">
    <source>
        <dbReference type="PROSITE" id="PS50887"/>
    </source>
</evidence>
<dbReference type="InterPro" id="IPR043128">
    <property type="entry name" value="Rev_trsase/Diguanyl_cyclase"/>
</dbReference>
<dbReference type="PANTHER" id="PTHR45228:SF1">
    <property type="entry name" value="CYCLIC DI-GMP PHOSPHODIESTERASE TM_0186"/>
    <property type="match status" value="1"/>
</dbReference>
<evidence type="ECO:0000313" key="3">
    <source>
        <dbReference type="EMBL" id="SFH29662.1"/>
    </source>
</evidence>
<dbReference type="PROSITE" id="PS51832">
    <property type="entry name" value="HD_GYP"/>
    <property type="match status" value="1"/>
</dbReference>
<dbReference type="Gene3D" id="3.30.70.270">
    <property type="match status" value="1"/>
</dbReference>
<dbReference type="NCBIfam" id="TIGR00254">
    <property type="entry name" value="GGDEF"/>
    <property type="match status" value="1"/>
</dbReference>
<dbReference type="CDD" id="cd00077">
    <property type="entry name" value="HDc"/>
    <property type="match status" value="1"/>
</dbReference>
<feature type="domain" description="GGDEF" evidence="1">
    <location>
        <begin position="222"/>
        <end position="351"/>
    </location>
</feature>
<dbReference type="SUPFAM" id="SSF55073">
    <property type="entry name" value="Nucleotide cyclase"/>
    <property type="match status" value="1"/>
</dbReference>
<proteinExistence type="predicted"/>